<evidence type="ECO:0000313" key="1">
    <source>
        <dbReference type="EMBL" id="EFC50171.1"/>
    </source>
</evidence>
<dbReference type="PIRSF" id="PIRSF014728">
    <property type="entry name" value="PqaA"/>
    <property type="match status" value="1"/>
</dbReference>
<dbReference type="OMA" id="WETILTF"/>
<proteinExistence type="predicted"/>
<dbReference type="InterPro" id="IPR029058">
    <property type="entry name" value="AB_hydrolase_fold"/>
</dbReference>
<name>D2UZK6_NAEGR</name>
<dbReference type="InterPro" id="IPR009199">
    <property type="entry name" value="PhoPQ-act_pathogen-rel_PqaA"/>
</dbReference>
<accession>D2UZK6</accession>
<gene>
    <name evidence="1" type="ORF">NAEGRDRAFT_61973</name>
</gene>
<dbReference type="GeneID" id="8855355"/>
<dbReference type="AlphaFoldDB" id="D2UZK6"/>
<evidence type="ECO:0000313" key="2">
    <source>
        <dbReference type="Proteomes" id="UP000006671"/>
    </source>
</evidence>
<dbReference type="ESTHER" id="naegr-d2uzk6">
    <property type="family name" value="PhoPQ_related"/>
</dbReference>
<dbReference type="Gene3D" id="3.40.50.1820">
    <property type="entry name" value="alpha/beta hydrolase"/>
    <property type="match status" value="1"/>
</dbReference>
<dbReference type="SUPFAM" id="SSF53474">
    <property type="entry name" value="alpha/beta-Hydrolases"/>
    <property type="match status" value="1"/>
</dbReference>
<keyword evidence="2" id="KW-1185">Reference proteome</keyword>
<dbReference type="OrthoDB" id="2020799at2759"/>
<dbReference type="eggNOG" id="ENOG502QU2G">
    <property type="taxonomic scope" value="Eukaryota"/>
</dbReference>
<protein>
    <submittedName>
        <fullName evidence="1">Predicted protein</fullName>
    </submittedName>
</protein>
<sequence>MAALMNRPPSSNNFKDGNTILDKYMATPDPVYGYKLASQTENPAATIYILNMTSLAYLTPSEVGIRSIWTHALTVVVPKNLNKNLRTASLLINGGDNIRPIPDSNDVNDLVLVASVTRSIIADLTQIPNQPIVFASDPAKQSRTEDEITAFTWRHFLNNTKDGSAASDWIIQLPMAKSAKLAMDSMQSFINSIMGVKSGQFIENFTVLGGSKRGWTTWLVAATDKRVKTIIPIVIQVLNFKQILEHVYNSLCSWPQSMEAYTDQGVMNLLETKEFAQLTQIIDPLVYKERYANINKFIINGLGDIFFWPDLALYSYPQLPGSDDLKRIRYIPNVGHSMAGSDIWETILTFSFATLYNITLPTYTFSHNYAPEGAYVQIRILNGVTPFRVTLWASTNEKARDFRITETGKSFEPTVIRSTTPDDPWSYNVFVPNPAKGWTAFSVEMEFGLAGNDNGIPIPLPPIKFSSAGYVTPTSLPCKYPGSQ</sequence>
<dbReference type="PANTHER" id="PTHR31497:SF0">
    <property type="entry name" value="AUTOCRINE PROLIFERATION REPRESSOR PROTEIN A"/>
    <property type="match status" value="1"/>
</dbReference>
<dbReference type="KEGG" id="ngr:NAEGRDRAFT_61973"/>
<dbReference type="InParanoid" id="D2UZK6"/>
<dbReference type="PANTHER" id="PTHR31497">
    <property type="entry name" value="AUTOCRINE PROLIFERATION REPRESSOR PROTEIN A"/>
    <property type="match status" value="1"/>
</dbReference>
<dbReference type="VEuPathDB" id="AmoebaDB:NAEGRDRAFT_61973"/>
<dbReference type="Pfam" id="PF10142">
    <property type="entry name" value="PhoPQ_related"/>
    <property type="match status" value="1"/>
</dbReference>
<dbReference type="Proteomes" id="UP000006671">
    <property type="component" value="Unassembled WGS sequence"/>
</dbReference>
<reference evidence="1 2" key="1">
    <citation type="journal article" date="2010" name="Cell">
        <title>The genome of Naegleria gruberi illuminates early eukaryotic versatility.</title>
        <authorList>
            <person name="Fritz-Laylin L.K."/>
            <person name="Prochnik S.E."/>
            <person name="Ginger M.L."/>
            <person name="Dacks J.B."/>
            <person name="Carpenter M.L."/>
            <person name="Field M.C."/>
            <person name="Kuo A."/>
            <person name="Paredez A."/>
            <person name="Chapman J."/>
            <person name="Pham J."/>
            <person name="Shu S."/>
            <person name="Neupane R."/>
            <person name="Cipriano M."/>
            <person name="Mancuso J."/>
            <person name="Tu H."/>
            <person name="Salamov A."/>
            <person name="Lindquist E."/>
            <person name="Shapiro H."/>
            <person name="Lucas S."/>
            <person name="Grigoriev I.V."/>
            <person name="Cande W.Z."/>
            <person name="Fulton C."/>
            <person name="Rokhsar D.S."/>
            <person name="Dawson S.C."/>
        </authorList>
    </citation>
    <scope>NUCLEOTIDE SEQUENCE [LARGE SCALE GENOMIC DNA]</scope>
    <source>
        <strain evidence="1 2">NEG-M</strain>
    </source>
</reference>
<organism evidence="2">
    <name type="scientific">Naegleria gruberi</name>
    <name type="common">Amoeba</name>
    <dbReference type="NCBI Taxonomy" id="5762"/>
    <lineage>
        <taxon>Eukaryota</taxon>
        <taxon>Discoba</taxon>
        <taxon>Heterolobosea</taxon>
        <taxon>Tetramitia</taxon>
        <taxon>Eutetramitia</taxon>
        <taxon>Vahlkampfiidae</taxon>
        <taxon>Naegleria</taxon>
    </lineage>
</organism>
<dbReference type="EMBL" id="GG738846">
    <property type="protein sequence ID" value="EFC50171.1"/>
    <property type="molecule type" value="Genomic_DNA"/>
</dbReference>
<dbReference type="RefSeq" id="XP_002682915.1">
    <property type="nucleotide sequence ID" value="XM_002682869.1"/>
</dbReference>